<proteinExistence type="inferred from homology"/>
<dbReference type="Pfam" id="PF01471">
    <property type="entry name" value="PG_binding_1"/>
    <property type="match status" value="1"/>
</dbReference>
<dbReference type="RefSeq" id="WP_202854720.1">
    <property type="nucleotide sequence ID" value="NZ_JAEUGD010000004.1"/>
</dbReference>
<evidence type="ECO:0000256" key="5">
    <source>
        <dbReference type="ARBA" id="ARBA00022984"/>
    </source>
</evidence>
<dbReference type="EMBL" id="JAEUGD010000004">
    <property type="protein sequence ID" value="MBL6445184.1"/>
    <property type="molecule type" value="Genomic_DNA"/>
</dbReference>
<name>A0A937FT90_9BACT</name>
<evidence type="ECO:0000256" key="7">
    <source>
        <dbReference type="PROSITE-ProRule" id="PRU01373"/>
    </source>
</evidence>
<comment type="similarity">
    <text evidence="2">Belongs to the YkuD family.</text>
</comment>
<dbReference type="PANTHER" id="PTHR41533">
    <property type="entry name" value="L,D-TRANSPEPTIDASE HI_1667-RELATED"/>
    <property type="match status" value="1"/>
</dbReference>
<dbReference type="Gene3D" id="2.40.440.10">
    <property type="entry name" value="L,D-transpeptidase catalytic domain-like"/>
    <property type="match status" value="1"/>
</dbReference>
<dbReference type="InterPro" id="IPR038063">
    <property type="entry name" value="Transpep_catalytic_dom"/>
</dbReference>
<reference evidence="9" key="1">
    <citation type="submission" date="2021-01" db="EMBL/GenBank/DDBJ databases">
        <title>Fulvivirga kasyanovii gen. nov., sp nov., a novel member of the phylum Bacteroidetes isolated from seawater in a mussel farm.</title>
        <authorList>
            <person name="Zhao L.-H."/>
            <person name="Wang Z.-J."/>
        </authorList>
    </citation>
    <scope>NUCLEOTIDE SEQUENCE</scope>
    <source>
        <strain evidence="9">29W222</strain>
    </source>
</reference>
<keyword evidence="10" id="KW-1185">Reference proteome</keyword>
<evidence type="ECO:0000256" key="3">
    <source>
        <dbReference type="ARBA" id="ARBA00022679"/>
    </source>
</evidence>
<dbReference type="PANTHER" id="PTHR41533:SF2">
    <property type="entry name" value="BLR7131 PROTEIN"/>
    <property type="match status" value="1"/>
</dbReference>
<dbReference type="InterPro" id="IPR045380">
    <property type="entry name" value="LD_TPept_scaffold_dom"/>
</dbReference>
<dbReference type="InterPro" id="IPR036365">
    <property type="entry name" value="PGBD-like_sf"/>
</dbReference>
<dbReference type="PROSITE" id="PS51257">
    <property type="entry name" value="PROKAR_LIPOPROTEIN"/>
    <property type="match status" value="1"/>
</dbReference>
<dbReference type="Gene3D" id="1.10.101.10">
    <property type="entry name" value="PGBD-like superfamily/PGBD"/>
    <property type="match status" value="1"/>
</dbReference>
<dbReference type="AlphaFoldDB" id="A0A937FT90"/>
<dbReference type="InterPro" id="IPR052905">
    <property type="entry name" value="LD-transpeptidase_YkuD-like"/>
</dbReference>
<protein>
    <submittedName>
        <fullName evidence="9">L,D-transpeptidase family protein</fullName>
    </submittedName>
</protein>
<comment type="pathway">
    <text evidence="1 7">Cell wall biogenesis; peptidoglycan biosynthesis.</text>
</comment>
<dbReference type="GO" id="GO:0071555">
    <property type="term" value="P:cell wall organization"/>
    <property type="evidence" value="ECO:0007669"/>
    <property type="project" value="UniProtKB-UniRule"/>
</dbReference>
<evidence type="ECO:0000256" key="1">
    <source>
        <dbReference type="ARBA" id="ARBA00004752"/>
    </source>
</evidence>
<organism evidence="9 10">
    <name type="scientific">Fulvivirga marina</name>
    <dbReference type="NCBI Taxonomy" id="2494733"/>
    <lineage>
        <taxon>Bacteria</taxon>
        <taxon>Pseudomonadati</taxon>
        <taxon>Bacteroidota</taxon>
        <taxon>Cytophagia</taxon>
        <taxon>Cytophagales</taxon>
        <taxon>Fulvivirgaceae</taxon>
        <taxon>Fulvivirga</taxon>
    </lineage>
</organism>
<dbReference type="SUPFAM" id="SSF141523">
    <property type="entry name" value="L,D-transpeptidase catalytic domain-like"/>
    <property type="match status" value="1"/>
</dbReference>
<dbReference type="GO" id="GO:0008360">
    <property type="term" value="P:regulation of cell shape"/>
    <property type="evidence" value="ECO:0007669"/>
    <property type="project" value="UniProtKB-UniRule"/>
</dbReference>
<sequence>MTRPRQTIIYLAYACISLFACTNETEFEIKNDKIRSLIKVGSDSINAQAYFPDRDVRNYLHGEFNDFYKEREYNLAWLNFDEPEKWADELLEALDSAPEHGLRSESYETKKIEELLNSIYNIESQKEKRKKWRKKLIKTKKFKEKMREEDTVRFKDIAQLDFLLTASYLTYGSHLLSGRIDPNEKEEWFAPRRKNNLSEHLTNAIEQNDIKGSLHALEPSLKQYTLLQEYLIHIRKILNRPIAEIQQPLRPDDKSYEVVKAKKRLTFLKDIEISMNDSAFYDKSTIDAVRQFQHINGLEETGEIDQRTLSLLNKPLSYWIDKIETNMERMRWLQRDFEDEYILINIPAYELKVMRKNNVALSMKVIVGTRYKKTPVFSDTIEYVVFNPSWTVPTKIAIEDMLPRLKKEDDYLSTRNLRLYEGWSVNAKELQQKDVDWDCVDSSNWKYRIVQAPGPKNSLGRIKFMMPNSQFIYLHDTPAHHLFSLKERSFSHGCIRVEKPLELAELILNWDRKKTVRYLEAEITQSVVLKNKLPVHIVYWSAWVSEDGIINFRDDIYNHDQDQQKKIKQKEKIIAHVNEQD</sequence>
<evidence type="ECO:0000256" key="4">
    <source>
        <dbReference type="ARBA" id="ARBA00022960"/>
    </source>
</evidence>
<dbReference type="GO" id="GO:0009252">
    <property type="term" value="P:peptidoglycan biosynthetic process"/>
    <property type="evidence" value="ECO:0007669"/>
    <property type="project" value="UniProtKB-KW"/>
</dbReference>
<dbReference type="InterPro" id="IPR002477">
    <property type="entry name" value="Peptidoglycan-bd-like"/>
</dbReference>
<feature type="active site" description="Proton donor/acceptor" evidence="7">
    <location>
        <position position="475"/>
    </location>
</feature>
<evidence type="ECO:0000313" key="9">
    <source>
        <dbReference type="EMBL" id="MBL6445184.1"/>
    </source>
</evidence>
<feature type="active site" description="Nucleophile" evidence="7">
    <location>
        <position position="494"/>
    </location>
</feature>
<dbReference type="InterPro" id="IPR005490">
    <property type="entry name" value="LD_TPept_cat_dom"/>
</dbReference>
<keyword evidence="4 7" id="KW-0133">Cell shape</keyword>
<keyword evidence="5 7" id="KW-0573">Peptidoglycan synthesis</keyword>
<dbReference type="CDD" id="cd16913">
    <property type="entry name" value="YkuD_like"/>
    <property type="match status" value="1"/>
</dbReference>
<dbReference type="GO" id="GO:0004180">
    <property type="term" value="F:carboxypeptidase activity"/>
    <property type="evidence" value="ECO:0007669"/>
    <property type="project" value="UniProtKB-ARBA"/>
</dbReference>
<gene>
    <name evidence="9" type="ORF">JMN32_02620</name>
</gene>
<dbReference type="Pfam" id="PF03734">
    <property type="entry name" value="YkuD"/>
    <property type="match status" value="1"/>
</dbReference>
<evidence type="ECO:0000256" key="6">
    <source>
        <dbReference type="ARBA" id="ARBA00023316"/>
    </source>
</evidence>
<evidence type="ECO:0000256" key="2">
    <source>
        <dbReference type="ARBA" id="ARBA00005992"/>
    </source>
</evidence>
<dbReference type="SUPFAM" id="SSF47090">
    <property type="entry name" value="PGBD-like"/>
    <property type="match status" value="1"/>
</dbReference>
<dbReference type="InterPro" id="IPR036366">
    <property type="entry name" value="PGBDSf"/>
</dbReference>
<dbReference type="Proteomes" id="UP000614216">
    <property type="component" value="Unassembled WGS sequence"/>
</dbReference>
<accession>A0A937FT90</accession>
<evidence type="ECO:0000313" key="10">
    <source>
        <dbReference type="Proteomes" id="UP000614216"/>
    </source>
</evidence>
<dbReference type="GO" id="GO:0016740">
    <property type="term" value="F:transferase activity"/>
    <property type="evidence" value="ECO:0007669"/>
    <property type="project" value="UniProtKB-KW"/>
</dbReference>
<dbReference type="Pfam" id="PF20142">
    <property type="entry name" value="Scaffold"/>
    <property type="match status" value="1"/>
</dbReference>
<comment type="caution">
    <text evidence="9">The sequence shown here is derived from an EMBL/GenBank/DDBJ whole genome shotgun (WGS) entry which is preliminary data.</text>
</comment>
<feature type="domain" description="L,D-TPase catalytic" evidence="8">
    <location>
        <begin position="340"/>
        <end position="519"/>
    </location>
</feature>
<dbReference type="PROSITE" id="PS52029">
    <property type="entry name" value="LD_TPASE"/>
    <property type="match status" value="1"/>
</dbReference>
<evidence type="ECO:0000259" key="8">
    <source>
        <dbReference type="PROSITE" id="PS52029"/>
    </source>
</evidence>
<keyword evidence="3" id="KW-0808">Transferase</keyword>
<keyword evidence="6 7" id="KW-0961">Cell wall biogenesis/degradation</keyword>